<dbReference type="GO" id="GO:0043448">
    <property type="term" value="P:alkane catabolic process"/>
    <property type="evidence" value="ECO:0007669"/>
    <property type="project" value="TreeGrafter"/>
</dbReference>
<dbReference type="KEGG" id="halg:HUG10_18925"/>
<sequence length="322" mass="32865">MALTRRRLLGATVVTLPLAGCTSGSGSSGGGGGGNQPTATEPTDGDDSTPTGTGTGTDAGMDGATVAVSTHPDHGELLVGPDGMTLYMFDQDTRGEPASTCYEGCAEAWPPLTVEGEPTAGEGVSAELTTFERDDGSTQVAAGGWPLYHFASDSEPGDATGQGVNDVWWVIRPDGTPVRPGQGTATGTGMDGATVNVRSHPDLGELLVGPDGMTLYMFDQDTQGESASACYHGCAEAWPPFTVDGEPTAGDGVSAELTTFEREDGTSQVAAGGWPLYHFASDTQPGDATGQGVNDVWWVLRPDGTPVKPDQGTATGTNGAYN</sequence>
<dbReference type="Pfam" id="PF03640">
    <property type="entry name" value="Lipoprotein_15"/>
    <property type="match status" value="4"/>
</dbReference>
<feature type="compositionally biased region" description="Gly residues" evidence="1">
    <location>
        <begin position="26"/>
        <end position="35"/>
    </location>
</feature>
<dbReference type="InterPro" id="IPR005297">
    <property type="entry name" value="Lipoprotein_repeat"/>
</dbReference>
<keyword evidence="3" id="KW-1185">Reference proteome</keyword>
<accession>A0A7D5KPN3</accession>
<feature type="region of interest" description="Disordered" evidence="1">
    <location>
        <begin position="19"/>
        <end position="77"/>
    </location>
</feature>
<evidence type="ECO:0008006" key="4">
    <source>
        <dbReference type="Google" id="ProtNLM"/>
    </source>
</evidence>
<evidence type="ECO:0000313" key="2">
    <source>
        <dbReference type="EMBL" id="QLG29682.1"/>
    </source>
</evidence>
<proteinExistence type="predicted"/>
<dbReference type="RefSeq" id="WP_179171256.1">
    <property type="nucleotide sequence ID" value="NZ_CP058530.1"/>
</dbReference>
<evidence type="ECO:0000313" key="3">
    <source>
        <dbReference type="Proteomes" id="UP000509750"/>
    </source>
</evidence>
<dbReference type="PANTHER" id="PTHR39335">
    <property type="entry name" value="BLL4220 PROTEIN"/>
    <property type="match status" value="1"/>
</dbReference>
<organism evidence="2 3">
    <name type="scientific">Halorarum halophilum</name>
    <dbReference type="NCBI Taxonomy" id="2743090"/>
    <lineage>
        <taxon>Archaea</taxon>
        <taxon>Methanobacteriati</taxon>
        <taxon>Methanobacteriota</taxon>
        <taxon>Stenosarchaea group</taxon>
        <taxon>Halobacteria</taxon>
        <taxon>Halobacteriales</taxon>
        <taxon>Haloferacaceae</taxon>
        <taxon>Halorarum</taxon>
    </lineage>
</organism>
<gene>
    <name evidence="2" type="ORF">HUG10_18925</name>
</gene>
<dbReference type="AlphaFoldDB" id="A0A7D5KPN3"/>
<dbReference type="Proteomes" id="UP000509750">
    <property type="component" value="Plasmid unnamed1"/>
</dbReference>
<geneLocation type="plasmid" evidence="2 3">
    <name>unnamed1</name>
</geneLocation>
<feature type="compositionally biased region" description="Low complexity" evidence="1">
    <location>
        <begin position="48"/>
        <end position="65"/>
    </location>
</feature>
<protein>
    <recommendedName>
        <fullName evidence="4">Lipoprotein with Yx(FWY)xxD motif</fullName>
    </recommendedName>
</protein>
<dbReference type="GeneID" id="56030952"/>
<name>A0A7D5KPN3_9EURY</name>
<evidence type="ECO:0000256" key="1">
    <source>
        <dbReference type="SAM" id="MobiDB-lite"/>
    </source>
</evidence>
<dbReference type="OrthoDB" id="206319at2157"/>
<dbReference type="PANTHER" id="PTHR39335:SF1">
    <property type="entry name" value="BLL4220 PROTEIN"/>
    <property type="match status" value="1"/>
</dbReference>
<reference evidence="2 3" key="1">
    <citation type="submission" date="2020-07" db="EMBL/GenBank/DDBJ databases">
        <title>Gai3-2, isolated from salt lake.</title>
        <authorList>
            <person name="Cui H."/>
            <person name="Shi X."/>
        </authorList>
    </citation>
    <scope>NUCLEOTIDE SEQUENCE [LARGE SCALE GENOMIC DNA]</scope>
    <source>
        <strain evidence="2 3">Gai3-2</strain>
        <plasmid evidence="2 3">unnamed1</plasmid>
    </source>
</reference>
<dbReference type="EMBL" id="CP058530">
    <property type="protein sequence ID" value="QLG29682.1"/>
    <property type="molecule type" value="Genomic_DNA"/>
</dbReference>
<keyword evidence="2" id="KW-0614">Plasmid</keyword>